<feature type="compositionally biased region" description="Pro residues" evidence="1">
    <location>
        <begin position="65"/>
        <end position="77"/>
    </location>
</feature>
<feature type="region of interest" description="Disordered" evidence="1">
    <location>
        <begin position="1"/>
        <end position="32"/>
    </location>
</feature>
<sequence length="120" mass="12435">MLVGGLVAFGAHKMSQKDAKRLEEHTGVNPEELEDDELEKAMAELGIPNQKVTEADLEQGGAAPAPAPAAAPTPAAAPAPASSGSDDYVAQLEKLASLRDAGILTEEEFTAKKTQILGLD</sequence>
<evidence type="ECO:0000256" key="1">
    <source>
        <dbReference type="SAM" id="MobiDB-lite"/>
    </source>
</evidence>
<name>A0A3B0SRY3_9ZZZZ</name>
<protein>
    <recommendedName>
        <fullName evidence="2">SHOCT domain-containing protein</fullName>
    </recommendedName>
</protein>
<evidence type="ECO:0000259" key="2">
    <source>
        <dbReference type="Pfam" id="PF09851"/>
    </source>
</evidence>
<reference evidence="3" key="1">
    <citation type="submission" date="2018-06" db="EMBL/GenBank/DDBJ databases">
        <authorList>
            <person name="Zhirakovskaya E."/>
        </authorList>
    </citation>
    <scope>NUCLEOTIDE SEQUENCE</scope>
</reference>
<proteinExistence type="predicted"/>
<evidence type="ECO:0000313" key="3">
    <source>
        <dbReference type="EMBL" id="VAW07250.1"/>
    </source>
</evidence>
<accession>A0A3B0SRY3</accession>
<dbReference type="InterPro" id="IPR018649">
    <property type="entry name" value="SHOCT"/>
</dbReference>
<feature type="region of interest" description="Disordered" evidence="1">
    <location>
        <begin position="52"/>
        <end position="86"/>
    </location>
</feature>
<dbReference type="Pfam" id="PF09851">
    <property type="entry name" value="SHOCT"/>
    <property type="match status" value="1"/>
</dbReference>
<feature type="compositionally biased region" description="Basic and acidic residues" evidence="1">
    <location>
        <begin position="15"/>
        <end position="26"/>
    </location>
</feature>
<dbReference type="AlphaFoldDB" id="A0A3B0SRY3"/>
<gene>
    <name evidence="3" type="ORF">MNBD_ACTINO01-2525</name>
</gene>
<feature type="domain" description="SHOCT" evidence="2">
    <location>
        <begin position="90"/>
        <end position="117"/>
    </location>
</feature>
<organism evidence="3">
    <name type="scientific">hydrothermal vent metagenome</name>
    <dbReference type="NCBI Taxonomy" id="652676"/>
    <lineage>
        <taxon>unclassified sequences</taxon>
        <taxon>metagenomes</taxon>
        <taxon>ecological metagenomes</taxon>
    </lineage>
</organism>
<dbReference type="EMBL" id="UOEI01000515">
    <property type="protein sequence ID" value="VAW07250.1"/>
    <property type="molecule type" value="Genomic_DNA"/>
</dbReference>